<comment type="similarity">
    <text evidence="1">Belongs to the peptidase A1 family.</text>
</comment>
<evidence type="ECO:0000256" key="3">
    <source>
        <dbReference type="ARBA" id="ARBA00022801"/>
    </source>
</evidence>
<dbReference type="SUPFAM" id="SSF50630">
    <property type="entry name" value="Acid proteases"/>
    <property type="match status" value="1"/>
</dbReference>
<sequence length="334" mass="36639">MDDPSSTSIQLHAAAANLQAGPASPVVSNDMIHKGKFFMVIRLGTPPVFNLVTIDTGSILSWVQCQPCQIWCYTHNPEAGPTFDPLNSTTYQRVACSSQDCTGIQERLGVQFGCMEEMETCLYSFRYGSGPMAQYSVGRLSKDRLGLTLSDDVVVDDFIFGCSEDARFKGSEAGIVGFGNDRFSFLNQVMDRQTNSYHAVSYCFPAGDGHDARGFLSMGPAFVYSLQQLDMMVDGQRLEAVTAAMAAKGYGRHQLNDQEHTVCFRVTGSDTAVDWNDLPKVEMKFTGTTLKLPPQNPRDAGVNGVQILGNKATRSIRVVFHLRAKMFGFEPDAC</sequence>
<dbReference type="PANTHER" id="PTHR47967">
    <property type="entry name" value="OS07G0603500 PROTEIN-RELATED"/>
    <property type="match status" value="1"/>
</dbReference>
<evidence type="ECO:0000256" key="1">
    <source>
        <dbReference type="ARBA" id="ARBA00007447"/>
    </source>
</evidence>
<comment type="caution">
    <text evidence="5">The sequence shown here is derived from an EMBL/GenBank/DDBJ whole genome shotgun (WGS) entry which is preliminary data.</text>
</comment>
<dbReference type="InterPro" id="IPR021109">
    <property type="entry name" value="Peptidase_aspartic_dom_sf"/>
</dbReference>
<dbReference type="InterPro" id="IPR032861">
    <property type="entry name" value="TAXi_N"/>
</dbReference>
<evidence type="ECO:0000313" key="6">
    <source>
        <dbReference type="Proteomes" id="UP001054889"/>
    </source>
</evidence>
<evidence type="ECO:0000313" key="5">
    <source>
        <dbReference type="EMBL" id="GJM87895.1"/>
    </source>
</evidence>
<keyword evidence="2" id="KW-0645">Protease</keyword>
<dbReference type="InterPro" id="IPR033121">
    <property type="entry name" value="PEPTIDASE_A1"/>
</dbReference>
<organism evidence="5 6">
    <name type="scientific">Eleusine coracana subsp. coracana</name>
    <dbReference type="NCBI Taxonomy" id="191504"/>
    <lineage>
        <taxon>Eukaryota</taxon>
        <taxon>Viridiplantae</taxon>
        <taxon>Streptophyta</taxon>
        <taxon>Embryophyta</taxon>
        <taxon>Tracheophyta</taxon>
        <taxon>Spermatophyta</taxon>
        <taxon>Magnoliopsida</taxon>
        <taxon>Liliopsida</taxon>
        <taxon>Poales</taxon>
        <taxon>Poaceae</taxon>
        <taxon>PACMAD clade</taxon>
        <taxon>Chloridoideae</taxon>
        <taxon>Cynodonteae</taxon>
        <taxon>Eleusininae</taxon>
        <taxon>Eleusine</taxon>
    </lineage>
</organism>
<reference evidence="5" key="2">
    <citation type="submission" date="2021-12" db="EMBL/GenBank/DDBJ databases">
        <title>Resequencing data analysis of finger millet.</title>
        <authorList>
            <person name="Hatakeyama M."/>
            <person name="Aluri S."/>
            <person name="Balachadran M.T."/>
            <person name="Sivarajan S.R."/>
            <person name="Poveda L."/>
            <person name="Shimizu-Inatsugi R."/>
            <person name="Schlapbach R."/>
            <person name="Sreeman S.M."/>
            <person name="Shimizu K.K."/>
        </authorList>
    </citation>
    <scope>NUCLEOTIDE SEQUENCE</scope>
</reference>
<evidence type="ECO:0000259" key="4">
    <source>
        <dbReference type="PROSITE" id="PS51767"/>
    </source>
</evidence>
<evidence type="ECO:0000256" key="2">
    <source>
        <dbReference type="ARBA" id="ARBA00022670"/>
    </source>
</evidence>
<reference evidence="5" key="1">
    <citation type="journal article" date="2018" name="DNA Res.">
        <title>Multiple hybrid de novo genome assembly of finger millet, an orphan allotetraploid crop.</title>
        <authorList>
            <person name="Hatakeyama M."/>
            <person name="Aluri S."/>
            <person name="Balachadran M.T."/>
            <person name="Sivarajan S.R."/>
            <person name="Patrignani A."/>
            <person name="Gruter S."/>
            <person name="Poveda L."/>
            <person name="Shimizu-Inatsugi R."/>
            <person name="Baeten J."/>
            <person name="Francoijs K.J."/>
            <person name="Nataraja K.N."/>
            <person name="Reddy Y.A.N."/>
            <person name="Phadnis S."/>
            <person name="Ravikumar R.L."/>
            <person name="Schlapbach R."/>
            <person name="Sreeman S.M."/>
            <person name="Shimizu K.K."/>
        </authorList>
    </citation>
    <scope>NUCLEOTIDE SEQUENCE</scope>
</reference>
<dbReference type="AlphaFoldDB" id="A0AAV5BQ74"/>
<keyword evidence="3" id="KW-0378">Hydrolase</keyword>
<dbReference type="InterPro" id="IPR051708">
    <property type="entry name" value="Plant_Aspart_Prot_A1"/>
</dbReference>
<proteinExistence type="inferred from homology"/>
<dbReference type="PANTHER" id="PTHR47967:SF57">
    <property type="entry name" value="PEPTIDASE A1 DOMAIN-CONTAINING PROTEIN"/>
    <property type="match status" value="1"/>
</dbReference>
<dbReference type="EMBL" id="BQKI01000002">
    <property type="protein sequence ID" value="GJM87895.1"/>
    <property type="molecule type" value="Genomic_DNA"/>
</dbReference>
<dbReference type="GO" id="GO:0006508">
    <property type="term" value="P:proteolysis"/>
    <property type="evidence" value="ECO:0007669"/>
    <property type="project" value="UniProtKB-KW"/>
</dbReference>
<dbReference type="GO" id="GO:0008233">
    <property type="term" value="F:peptidase activity"/>
    <property type="evidence" value="ECO:0007669"/>
    <property type="project" value="UniProtKB-KW"/>
</dbReference>
<gene>
    <name evidence="5" type="primary">ga03895</name>
    <name evidence="5" type="ORF">PR202_ga03895</name>
</gene>
<accession>A0AAV5BQ74</accession>
<dbReference type="Proteomes" id="UP001054889">
    <property type="component" value="Unassembled WGS sequence"/>
</dbReference>
<dbReference type="Gene3D" id="2.40.70.10">
    <property type="entry name" value="Acid Proteases"/>
    <property type="match status" value="1"/>
</dbReference>
<feature type="domain" description="Peptidase A1" evidence="4">
    <location>
        <begin position="37"/>
        <end position="334"/>
    </location>
</feature>
<keyword evidence="6" id="KW-1185">Reference proteome</keyword>
<dbReference type="PROSITE" id="PS51767">
    <property type="entry name" value="PEPTIDASE_A1"/>
    <property type="match status" value="1"/>
</dbReference>
<protein>
    <recommendedName>
        <fullName evidence="4">Peptidase A1 domain-containing protein</fullName>
    </recommendedName>
</protein>
<dbReference type="FunFam" id="2.40.70.10:FF:000077">
    <property type="entry name" value="Aspartic proteinase nepenthesin-2"/>
    <property type="match status" value="1"/>
</dbReference>
<name>A0AAV5BQ74_ELECO</name>
<dbReference type="Pfam" id="PF14543">
    <property type="entry name" value="TAXi_N"/>
    <property type="match status" value="1"/>
</dbReference>